<proteinExistence type="inferred from homology"/>
<keyword evidence="9" id="KW-1185">Reference proteome</keyword>
<comment type="similarity">
    <text evidence="2">Belongs to the FAD-binding monooxygenase family.</text>
</comment>
<keyword evidence="3" id="KW-0285">Flavoprotein</keyword>
<comment type="caution">
    <text evidence="8">The sequence shown here is derived from an EMBL/GenBank/DDBJ whole genome shotgun (WGS) entry which is preliminary data.</text>
</comment>
<sequence>MTTIVDRSSAYCVVGAGAGGLAAGKNLREFGFEFDVIERADDVGGNWYGGNTYSAAYDSVHLITSKPYIQYDDFPIPAHFPTYLGREHAHAYLRSYAEHFGVYEHVEFSRTVESIERRDGSPDWYVTLDGGEVRRYAGVVIANGHNWSPRFPEYPGKFDGEILHSCEYRDPEPLRGKRVLVVGGGTSGCDIAVESSQNAASTSLSIRRGCYYWPKYLFGMPTDVLYENVLKWRMPRPVVRFFGSLFLRLNSAGRPEQYGLPKPSHKLLEEHFVINSTLLYHLGHGDIEAKPDIAELRGDRVKFSDGSEEAYDVIVYATGYRMTEFPFIDRKHLNWNGRTPQLHLSAFHPEYDNLFVIGYFQTSTGNWPIMDYQSQLMARYLHLLRTDPQRASWFKQAKATPMAGAELNGGIQYYDSERHWLQVEHFSYRALLRKLVRRMKTDPPAAARHRGTTAGAGGTGPAEQANAPAATRLRSHA</sequence>
<dbReference type="Gene3D" id="3.50.50.60">
    <property type="entry name" value="FAD/NAD(P)-binding domain"/>
    <property type="match status" value="1"/>
</dbReference>
<dbReference type="PIRSF" id="PIRSF000332">
    <property type="entry name" value="FMO"/>
    <property type="match status" value="1"/>
</dbReference>
<dbReference type="Pfam" id="PF00743">
    <property type="entry name" value="FMO-like"/>
    <property type="match status" value="1"/>
</dbReference>
<name>A0ABW0X5E6_9ACTN</name>
<dbReference type="SUPFAM" id="SSF51905">
    <property type="entry name" value="FAD/NAD(P)-binding domain"/>
    <property type="match status" value="2"/>
</dbReference>
<keyword evidence="5" id="KW-0521">NADP</keyword>
<evidence type="ECO:0000313" key="9">
    <source>
        <dbReference type="Proteomes" id="UP001595975"/>
    </source>
</evidence>
<feature type="region of interest" description="Disordered" evidence="7">
    <location>
        <begin position="442"/>
        <end position="477"/>
    </location>
</feature>
<dbReference type="EC" id="1.14.13.-" evidence="8"/>
<protein>
    <submittedName>
        <fullName evidence="8">Flavin-containing monooxygenase</fullName>
        <ecNumber evidence="8">1.14.13.-</ecNumber>
    </submittedName>
</protein>
<dbReference type="GO" id="GO:0004497">
    <property type="term" value="F:monooxygenase activity"/>
    <property type="evidence" value="ECO:0007669"/>
    <property type="project" value="UniProtKB-KW"/>
</dbReference>
<evidence type="ECO:0000313" key="8">
    <source>
        <dbReference type="EMBL" id="MFC5665027.1"/>
    </source>
</evidence>
<reference evidence="9" key="1">
    <citation type="journal article" date="2019" name="Int. J. Syst. Evol. Microbiol.">
        <title>The Global Catalogue of Microorganisms (GCM) 10K type strain sequencing project: providing services to taxonomists for standard genome sequencing and annotation.</title>
        <authorList>
            <consortium name="The Broad Institute Genomics Platform"/>
            <consortium name="The Broad Institute Genome Sequencing Center for Infectious Disease"/>
            <person name="Wu L."/>
            <person name="Ma J."/>
        </authorList>
    </citation>
    <scope>NUCLEOTIDE SEQUENCE [LARGE SCALE GENOMIC DNA]</scope>
    <source>
        <strain evidence="9">CGMCC 4.1437</strain>
    </source>
</reference>
<evidence type="ECO:0000256" key="1">
    <source>
        <dbReference type="ARBA" id="ARBA00009183"/>
    </source>
</evidence>
<evidence type="ECO:0000256" key="5">
    <source>
        <dbReference type="ARBA" id="ARBA00022857"/>
    </source>
</evidence>
<keyword evidence="6 8" id="KW-0560">Oxidoreductase</keyword>
<dbReference type="Proteomes" id="UP001595975">
    <property type="component" value="Unassembled WGS sequence"/>
</dbReference>
<accession>A0ABW0X5E6</accession>
<dbReference type="InterPro" id="IPR050346">
    <property type="entry name" value="FMO-like"/>
</dbReference>
<dbReference type="InterPro" id="IPR020946">
    <property type="entry name" value="Flavin_mOase-like"/>
</dbReference>
<evidence type="ECO:0000256" key="4">
    <source>
        <dbReference type="ARBA" id="ARBA00022827"/>
    </source>
</evidence>
<keyword evidence="4" id="KW-0274">FAD</keyword>
<dbReference type="RefSeq" id="WP_380226721.1">
    <property type="nucleotide sequence ID" value="NZ_JBHSOF010000023.1"/>
</dbReference>
<dbReference type="InterPro" id="IPR036188">
    <property type="entry name" value="FAD/NAD-bd_sf"/>
</dbReference>
<evidence type="ECO:0000256" key="6">
    <source>
        <dbReference type="ARBA" id="ARBA00023002"/>
    </source>
</evidence>
<comment type="similarity">
    <text evidence="1">Belongs to the FMO family.</text>
</comment>
<dbReference type="InterPro" id="IPR000960">
    <property type="entry name" value="Flavin_mOase"/>
</dbReference>
<gene>
    <name evidence="8" type="ORF">ACFP3U_18825</name>
</gene>
<evidence type="ECO:0000256" key="2">
    <source>
        <dbReference type="ARBA" id="ARBA00010139"/>
    </source>
</evidence>
<keyword evidence="8" id="KW-0503">Monooxygenase</keyword>
<dbReference type="EMBL" id="JBHSOF010000023">
    <property type="protein sequence ID" value="MFC5665027.1"/>
    <property type="molecule type" value="Genomic_DNA"/>
</dbReference>
<organism evidence="8 9">
    <name type="scientific">Kitasatospora misakiensis</name>
    <dbReference type="NCBI Taxonomy" id="67330"/>
    <lineage>
        <taxon>Bacteria</taxon>
        <taxon>Bacillati</taxon>
        <taxon>Actinomycetota</taxon>
        <taxon>Actinomycetes</taxon>
        <taxon>Kitasatosporales</taxon>
        <taxon>Streptomycetaceae</taxon>
        <taxon>Kitasatospora</taxon>
    </lineage>
</organism>
<dbReference type="PANTHER" id="PTHR23023">
    <property type="entry name" value="DIMETHYLANILINE MONOOXYGENASE"/>
    <property type="match status" value="1"/>
</dbReference>
<evidence type="ECO:0000256" key="7">
    <source>
        <dbReference type="SAM" id="MobiDB-lite"/>
    </source>
</evidence>
<evidence type="ECO:0000256" key="3">
    <source>
        <dbReference type="ARBA" id="ARBA00022630"/>
    </source>
</evidence>
<dbReference type="PRINTS" id="PR00370">
    <property type="entry name" value="FMOXYGENASE"/>
</dbReference>